<feature type="region of interest" description="Disordered" evidence="1">
    <location>
        <begin position="343"/>
        <end position="363"/>
    </location>
</feature>
<sequence>MASLECRYRFTSKAQSGCSLAALPRLASSAASVVTGNCAGATFGPKAPVRVEPHGHRSTTRAYANRNQGAVLTYFRSNSVGAKENMPAATLSRHQDSVLLLGQEAFLRHTYSPDTVSAIARLLGDREDGMLLASGQDGVVVLSKTSLLDALKAGNEAHNLAEASAALALLRESGQYGDVVRYGTSLLKSAACHDSPPAPPIGATTPSSPFSLPSFGLNLHQQHHHQQQPLAPHQQQQQQHAVVRGADVVADVALSVALSHISLAAEAGGAEAEEEEAGEGGGGAAAGGLQDEQGEVCGGLEAAHGHLEAALQVLWRHGVSEALQQEVACCLQGVAVALAEELLRGTPPPPPPSSGGGGAQSLAAAARRARAVSLLRGALWSCSEPNTQHQQQQQQHTQQHQHQDPSHGAVSSSPASFLAAAAAGVLGPAAAAPGSSNSSSSSSRVAAESAASSSSAGSSTASCCCGPCWPPVLSAEERCELLAPLRGLLSAAEHISLYGPAANSARRPSSSSPAPAPAPTPPLCDQELYDLAVAHLAQGVATGWPQHVLQALSYFERVAHQQQQGKQDDVTAPSAAAAAADVSFERSVCEALLGRRSKAAGPEEYSSSSTTTTTTASSAEAAPAAATSLPASSGTAAAGSMAPSGVAAVAAAPAGAAVSKAGSSSGGGSADGSGGEEEEDEEVGLLRRLEAQLALAAEGADASAAAAALSFSVRERCCSVTGGHHSSTSSMDSSSSCDEDEQLETNSANPATAAAGNQPPLAALSAALGGSAAEGATAGPTAAAAATTADDHSHLHRQQHKHKHRHHRSHHGHRARRHRMHAHGDEAEEHAGEQEHEGEEPHRCEDDDEMTRQYGWAESWLELSVMPCFPETAAALAAEAEAGDAAAAEGAGVGKRSRKAVSLARWFQDPRVILFNKLLAVRSSEAQVSAALGSAVAHVSEASRQRLWQLWQAAAAVVAAAAARSSSSQHQQQEKEEGQGQGGLQEQEEGQREQAGGSGAAAAMGLLAQSRAALQGVGPRAAAAASAMAAAVGSAAAAAAATPPRAVSSAAANWLPPLGPLARWPGTGGGGGSSTATEPRQTTSPAAVAAGLLAGLRRAASGVVAAAAGDTALPPRTVVAGEVDAPWVGAGDRLKEGEESADVCDIAGGRSAVLASNLDKPTTASLQQQQRQGLEGRPVDTIGSSSNSNSQDGPSPFRNNVVPFPAVMTPNDGDSYLNTSSSGSGFTQASGATSPLSSSSAPLASNSTPADVLPSVSGHADSVTASTEAPAGASPAAPLYDVTAGPDATAAAAEAAAADAAASLWVPDAEGHLRPHMTARWRLVRPAGSKRASRGDGGGEANPWAAAVAAVRSRQAMRRVAAVAAQAACLGALAAFVGHRVITGGGGAGVKAAIEAAPPAVDAAAAQISGAARTVGRWLRGGGVAEAGPLQTVGQEAAGELVATAEDASRLAARYASAARLDEAAASALLRGWAAARAAAPGLTDPRDRSALLGSLLGGRALRRARAEADRDARMGRRVHLTRVEVVVEQLQQPQHPQQQLLHRDRTPSQAPSSQPGLQQQERDGEKEQQQVEMTAVLLTEGSQVSRAGPGPAAFSSRERLQVVVRREQAGAAAKGAGAVWRVVEVREAPPAAF</sequence>
<feature type="region of interest" description="Disordered" evidence="1">
    <location>
        <begin position="267"/>
        <end position="290"/>
    </location>
</feature>
<feature type="region of interest" description="Disordered" evidence="1">
    <location>
        <begin position="773"/>
        <end position="850"/>
    </location>
</feature>
<protein>
    <recommendedName>
        <fullName evidence="2">Plastid division protein CDP1-like 2nd alpha solenoid domain-containing protein</fullName>
    </recommendedName>
</protein>
<feature type="region of interest" description="Disordered" evidence="1">
    <location>
        <begin position="1532"/>
        <end position="1570"/>
    </location>
</feature>
<dbReference type="Proteomes" id="UP001054857">
    <property type="component" value="Unassembled WGS sequence"/>
</dbReference>
<dbReference type="EMBL" id="BMAR01000003">
    <property type="protein sequence ID" value="GFR42659.1"/>
    <property type="molecule type" value="Genomic_DNA"/>
</dbReference>
<accession>A0AAD3DIV9</accession>
<feature type="region of interest" description="Disordered" evidence="1">
    <location>
        <begin position="965"/>
        <end position="998"/>
    </location>
</feature>
<feature type="compositionally biased region" description="Acidic residues" evidence="1">
    <location>
        <begin position="674"/>
        <end position="683"/>
    </location>
</feature>
<feature type="region of interest" description="Disordered" evidence="1">
    <location>
        <begin position="1158"/>
        <end position="1275"/>
    </location>
</feature>
<reference evidence="3 4" key="1">
    <citation type="journal article" date="2021" name="Sci. Rep.">
        <title>Genome sequencing of the multicellular alga Astrephomene provides insights into convergent evolution of germ-soma differentiation.</title>
        <authorList>
            <person name="Yamashita S."/>
            <person name="Yamamoto K."/>
            <person name="Matsuzaki R."/>
            <person name="Suzuki S."/>
            <person name="Yamaguchi H."/>
            <person name="Hirooka S."/>
            <person name="Minakuchi Y."/>
            <person name="Miyagishima S."/>
            <person name="Kawachi M."/>
            <person name="Toyoda A."/>
            <person name="Nozaki H."/>
        </authorList>
    </citation>
    <scope>NUCLEOTIDE SEQUENCE [LARGE SCALE GENOMIC DNA]</scope>
    <source>
        <strain evidence="3 4">NIES-4017</strain>
    </source>
</reference>
<comment type="caution">
    <text evidence="3">The sequence shown here is derived from an EMBL/GenBank/DDBJ whole genome shotgun (WGS) entry which is preliminary data.</text>
</comment>
<feature type="compositionally biased region" description="Low complexity" evidence="1">
    <location>
        <begin position="606"/>
        <end position="621"/>
    </location>
</feature>
<proteinExistence type="predicted"/>
<feature type="domain" description="Plastid division protein CDP1-like 2nd alpha solenoid" evidence="2">
    <location>
        <begin position="525"/>
        <end position="600"/>
    </location>
</feature>
<feature type="compositionally biased region" description="Polar residues" evidence="1">
    <location>
        <begin position="1216"/>
        <end position="1228"/>
    </location>
</feature>
<feature type="compositionally biased region" description="Low complexity" evidence="1">
    <location>
        <begin position="773"/>
        <end position="788"/>
    </location>
</feature>
<feature type="compositionally biased region" description="Polar residues" evidence="1">
    <location>
        <begin position="1548"/>
        <end position="1560"/>
    </location>
</feature>
<feature type="compositionally biased region" description="Gly residues" evidence="1">
    <location>
        <begin position="664"/>
        <end position="673"/>
    </location>
</feature>
<dbReference type="Pfam" id="PF23468">
    <property type="entry name" value="ARC6"/>
    <property type="match status" value="1"/>
</dbReference>
<feature type="compositionally biased region" description="Low complexity" evidence="1">
    <location>
        <begin position="1229"/>
        <end position="1250"/>
    </location>
</feature>
<dbReference type="InterPro" id="IPR057137">
    <property type="entry name" value="CDP1-like_a_solenoid_2"/>
</dbReference>
<feature type="region of interest" description="Disordered" evidence="1">
    <location>
        <begin position="719"/>
        <end position="757"/>
    </location>
</feature>
<feature type="compositionally biased region" description="Low complexity" evidence="1">
    <location>
        <begin position="501"/>
        <end position="513"/>
    </location>
</feature>
<feature type="compositionally biased region" description="Low complexity" evidence="1">
    <location>
        <begin position="719"/>
        <end position="736"/>
    </location>
</feature>
<feature type="region of interest" description="Disordered" evidence="1">
    <location>
        <begin position="197"/>
        <end position="242"/>
    </location>
</feature>
<organism evidence="3 4">
    <name type="scientific">Astrephomene gubernaculifera</name>
    <dbReference type="NCBI Taxonomy" id="47775"/>
    <lineage>
        <taxon>Eukaryota</taxon>
        <taxon>Viridiplantae</taxon>
        <taxon>Chlorophyta</taxon>
        <taxon>core chlorophytes</taxon>
        <taxon>Chlorophyceae</taxon>
        <taxon>CS clade</taxon>
        <taxon>Chlamydomonadales</taxon>
        <taxon>Astrephomenaceae</taxon>
        <taxon>Astrephomene</taxon>
    </lineage>
</organism>
<feature type="region of interest" description="Disordered" evidence="1">
    <location>
        <begin position="595"/>
        <end position="621"/>
    </location>
</feature>
<feature type="region of interest" description="Disordered" evidence="1">
    <location>
        <begin position="501"/>
        <end position="522"/>
    </location>
</feature>
<feature type="compositionally biased region" description="Low complexity" evidence="1">
    <location>
        <begin position="1532"/>
        <end position="1541"/>
    </location>
</feature>
<feature type="compositionally biased region" description="Basic and acidic residues" evidence="1">
    <location>
        <begin position="1561"/>
        <end position="1570"/>
    </location>
</feature>
<feature type="compositionally biased region" description="Basic residues" evidence="1">
    <location>
        <begin position="794"/>
        <end position="821"/>
    </location>
</feature>
<feature type="compositionally biased region" description="Low complexity" evidence="1">
    <location>
        <begin position="227"/>
        <end position="242"/>
    </location>
</feature>
<feature type="region of interest" description="Disordered" evidence="1">
    <location>
        <begin position="658"/>
        <end position="683"/>
    </location>
</feature>
<feature type="compositionally biased region" description="Low complexity" evidence="1">
    <location>
        <begin position="206"/>
        <end position="215"/>
    </location>
</feature>
<name>A0AAD3DIV9_9CHLO</name>
<feature type="region of interest" description="Disordered" evidence="1">
    <location>
        <begin position="383"/>
        <end position="413"/>
    </location>
</feature>
<evidence type="ECO:0000313" key="4">
    <source>
        <dbReference type="Proteomes" id="UP001054857"/>
    </source>
</evidence>
<gene>
    <name evidence="3" type="ORF">Agub_g3596</name>
</gene>
<feature type="compositionally biased region" description="Low complexity" evidence="1">
    <location>
        <begin position="387"/>
        <end position="400"/>
    </location>
</feature>
<evidence type="ECO:0000313" key="3">
    <source>
        <dbReference type="EMBL" id="GFR42659.1"/>
    </source>
</evidence>
<feature type="compositionally biased region" description="Basic and acidic residues" evidence="1">
    <location>
        <begin position="822"/>
        <end position="845"/>
    </location>
</feature>
<feature type="region of interest" description="Disordered" evidence="1">
    <location>
        <begin position="1060"/>
        <end position="1084"/>
    </location>
</feature>
<evidence type="ECO:0000256" key="1">
    <source>
        <dbReference type="SAM" id="MobiDB-lite"/>
    </source>
</evidence>
<evidence type="ECO:0000259" key="2">
    <source>
        <dbReference type="Pfam" id="PF23468"/>
    </source>
</evidence>
<keyword evidence="4" id="KW-1185">Reference proteome</keyword>